<feature type="region of interest" description="Disordered" evidence="1">
    <location>
        <begin position="1"/>
        <end position="36"/>
    </location>
</feature>
<reference evidence="2" key="1">
    <citation type="journal article" date="2016" name="Nat. Genet.">
        <title>A high-quality carrot genome assembly provides new insights into carotenoid accumulation and asterid genome evolution.</title>
        <authorList>
            <person name="Iorizzo M."/>
            <person name="Ellison S."/>
            <person name="Senalik D."/>
            <person name="Zeng P."/>
            <person name="Satapoomin P."/>
            <person name="Huang J."/>
            <person name="Bowman M."/>
            <person name="Iovene M."/>
            <person name="Sanseverino W."/>
            <person name="Cavagnaro P."/>
            <person name="Yildiz M."/>
            <person name="Macko-Podgorni A."/>
            <person name="Moranska E."/>
            <person name="Grzebelus E."/>
            <person name="Grzebelus D."/>
            <person name="Ashrafi H."/>
            <person name="Zheng Z."/>
            <person name="Cheng S."/>
            <person name="Spooner D."/>
            <person name="Van Deynze A."/>
            <person name="Simon P."/>
        </authorList>
    </citation>
    <scope>NUCLEOTIDE SEQUENCE [LARGE SCALE GENOMIC DNA]</scope>
    <source>
        <tissue evidence="2">Leaf</tissue>
    </source>
</reference>
<feature type="compositionally biased region" description="Low complexity" evidence="1">
    <location>
        <begin position="10"/>
        <end position="25"/>
    </location>
</feature>
<dbReference type="PANTHER" id="PTHR33356">
    <property type="entry name" value="TIP41-LIKE PROTEIN"/>
    <property type="match status" value="1"/>
</dbReference>
<evidence type="ECO:0000256" key="1">
    <source>
        <dbReference type="SAM" id="MobiDB-lite"/>
    </source>
</evidence>
<dbReference type="Gramene" id="KZM95690">
    <property type="protein sequence ID" value="KZM95690"/>
    <property type="gene ID" value="DCAR_018932"/>
</dbReference>
<comment type="caution">
    <text evidence="2">The sequence shown here is derived from an EMBL/GenBank/DDBJ whole genome shotgun (WGS) entry which is preliminary data.</text>
</comment>
<dbReference type="AlphaFoldDB" id="A0A162A5I2"/>
<proteinExistence type="predicted"/>
<evidence type="ECO:0000313" key="2">
    <source>
        <dbReference type="EMBL" id="KZM95690.1"/>
    </source>
</evidence>
<protein>
    <submittedName>
        <fullName evidence="2">Uncharacterized protein</fullName>
    </submittedName>
</protein>
<dbReference type="PANTHER" id="PTHR33356:SF5">
    <property type="entry name" value="TIP41-LIKE PROTEIN"/>
    <property type="match status" value="1"/>
</dbReference>
<sequence>MEEKMNYEHGSSAESVFSGFGSSSGLNTPAGSDLDSLESEEDDFMAELTRKMAENMLLEDDNKTTPVSPVSDNTAQCGQYEHQKKAHFQHQPRNREYGYAHARRPGVLSAAQAGSGMRVVFLGSKNGSSGTGVFLPSQATNNNNIVNPAYDHQYRKKPDSEAAFREEIKCSRRAAIAYATESTVAVAGESQPGAATSARMDLLMIEALVMAVFVRWN</sequence>
<accession>A0A162A5I2</accession>
<gene>
    <name evidence="2" type="ORF">DCAR_018932</name>
</gene>
<dbReference type="EMBL" id="LNRQ01000005">
    <property type="protein sequence ID" value="KZM95690.1"/>
    <property type="molecule type" value="Genomic_DNA"/>
</dbReference>
<name>A0A162A5I2_DAUCS</name>
<organism evidence="2">
    <name type="scientific">Daucus carota subsp. sativus</name>
    <name type="common">Carrot</name>
    <dbReference type="NCBI Taxonomy" id="79200"/>
    <lineage>
        <taxon>Eukaryota</taxon>
        <taxon>Viridiplantae</taxon>
        <taxon>Streptophyta</taxon>
        <taxon>Embryophyta</taxon>
        <taxon>Tracheophyta</taxon>
        <taxon>Spermatophyta</taxon>
        <taxon>Magnoliopsida</taxon>
        <taxon>eudicotyledons</taxon>
        <taxon>Gunneridae</taxon>
        <taxon>Pentapetalae</taxon>
        <taxon>asterids</taxon>
        <taxon>campanulids</taxon>
        <taxon>Apiales</taxon>
        <taxon>Apiaceae</taxon>
        <taxon>Apioideae</taxon>
        <taxon>Scandiceae</taxon>
        <taxon>Daucinae</taxon>
        <taxon>Daucus</taxon>
        <taxon>Daucus sect. Daucus</taxon>
    </lineage>
</organism>